<protein>
    <submittedName>
        <fullName evidence="5">LacI family transcriptional regulator</fullName>
    </submittedName>
</protein>
<organism evidence="5 6">
    <name type="scientific">Gandjariella thermophila</name>
    <dbReference type="NCBI Taxonomy" id="1931992"/>
    <lineage>
        <taxon>Bacteria</taxon>
        <taxon>Bacillati</taxon>
        <taxon>Actinomycetota</taxon>
        <taxon>Actinomycetes</taxon>
        <taxon>Pseudonocardiales</taxon>
        <taxon>Pseudonocardiaceae</taxon>
        <taxon>Gandjariella</taxon>
    </lineage>
</organism>
<accession>A0A4D4JGQ2</accession>
<dbReference type="Gene3D" id="1.10.260.40">
    <property type="entry name" value="lambda repressor-like DNA-binding domains"/>
    <property type="match status" value="1"/>
</dbReference>
<evidence type="ECO:0000259" key="4">
    <source>
        <dbReference type="PROSITE" id="PS50932"/>
    </source>
</evidence>
<keyword evidence="3" id="KW-0804">Transcription</keyword>
<sequence length="328" mass="35012">MAVTIRDVARQAEVSVATVSRALSAPDLVRPATRDRVLAVAAELGYQPNRAARSLITGRTGNIGIVVPDLENPFFTGVLKGLQARARQADYAVFVSDSDEDPTAEAMLVRAMAKQVDGIVLAAPALDDDQLYAIAEDTSLVLLNRRLRGISAALMNSAAGMRQVLEHLVALGHRRCGYLHGPRTSWSNRERRRGLRAAATQHGVELVELGPFPPRYEGGLQAADLAVAADVTAIIAYNDIMALGVLARLRDRGIPVPEAVSVTGFDDLVFASLCSPPLTTVAMPLGQAGRLAVDLLLEHIASDRTEISQVDLETQLIVRGTTSTPATN</sequence>
<proteinExistence type="predicted"/>
<comment type="caution">
    <text evidence="5">The sequence shown here is derived from an EMBL/GenBank/DDBJ whole genome shotgun (WGS) entry which is preliminary data.</text>
</comment>
<dbReference type="PANTHER" id="PTHR30146:SF138">
    <property type="entry name" value="TRANSCRIPTIONAL REGULATORY PROTEIN"/>
    <property type="match status" value="1"/>
</dbReference>
<dbReference type="PANTHER" id="PTHR30146">
    <property type="entry name" value="LACI-RELATED TRANSCRIPTIONAL REPRESSOR"/>
    <property type="match status" value="1"/>
</dbReference>
<evidence type="ECO:0000256" key="1">
    <source>
        <dbReference type="ARBA" id="ARBA00023015"/>
    </source>
</evidence>
<evidence type="ECO:0000313" key="5">
    <source>
        <dbReference type="EMBL" id="GDY33586.1"/>
    </source>
</evidence>
<gene>
    <name evidence="5" type="ORF">GTS_52190</name>
</gene>
<dbReference type="Gene3D" id="3.40.50.2300">
    <property type="match status" value="2"/>
</dbReference>
<evidence type="ECO:0000256" key="2">
    <source>
        <dbReference type="ARBA" id="ARBA00023125"/>
    </source>
</evidence>
<dbReference type="EMBL" id="BJFL01000047">
    <property type="protein sequence ID" value="GDY33586.1"/>
    <property type="molecule type" value="Genomic_DNA"/>
</dbReference>
<dbReference type="Pfam" id="PF00356">
    <property type="entry name" value="LacI"/>
    <property type="match status" value="1"/>
</dbReference>
<dbReference type="InterPro" id="IPR000843">
    <property type="entry name" value="HTH_LacI"/>
</dbReference>
<dbReference type="Proteomes" id="UP000298860">
    <property type="component" value="Unassembled WGS sequence"/>
</dbReference>
<keyword evidence="6" id="KW-1185">Reference proteome</keyword>
<dbReference type="Pfam" id="PF13377">
    <property type="entry name" value="Peripla_BP_3"/>
    <property type="match status" value="1"/>
</dbReference>
<dbReference type="SUPFAM" id="SSF47413">
    <property type="entry name" value="lambda repressor-like DNA-binding domains"/>
    <property type="match status" value="1"/>
</dbReference>
<dbReference type="OrthoDB" id="3258243at2"/>
<keyword evidence="2" id="KW-0238">DNA-binding</keyword>
<dbReference type="PROSITE" id="PS50932">
    <property type="entry name" value="HTH_LACI_2"/>
    <property type="match status" value="1"/>
</dbReference>
<dbReference type="InterPro" id="IPR010982">
    <property type="entry name" value="Lambda_DNA-bd_dom_sf"/>
</dbReference>
<evidence type="ECO:0000256" key="3">
    <source>
        <dbReference type="ARBA" id="ARBA00023163"/>
    </source>
</evidence>
<dbReference type="CDD" id="cd01392">
    <property type="entry name" value="HTH_LacI"/>
    <property type="match status" value="1"/>
</dbReference>
<name>A0A4D4JGQ2_9PSEU</name>
<reference evidence="6" key="1">
    <citation type="submission" date="2019-04" db="EMBL/GenBank/DDBJ databases">
        <title>Draft genome sequence of Pseudonocardiaceae bacterium SL3-2-4.</title>
        <authorList>
            <person name="Ningsih F."/>
            <person name="Yokota A."/>
            <person name="Sakai Y."/>
            <person name="Nanatani K."/>
            <person name="Yabe S."/>
            <person name="Oetari A."/>
            <person name="Sjamsuridzal W."/>
        </authorList>
    </citation>
    <scope>NUCLEOTIDE SEQUENCE [LARGE SCALE GENOMIC DNA]</scope>
    <source>
        <strain evidence="6">SL3-2-4</strain>
    </source>
</reference>
<dbReference type="InterPro" id="IPR046335">
    <property type="entry name" value="LacI/GalR-like_sensor"/>
</dbReference>
<dbReference type="InterPro" id="IPR028082">
    <property type="entry name" value="Peripla_BP_I"/>
</dbReference>
<dbReference type="GO" id="GO:0000976">
    <property type="term" value="F:transcription cis-regulatory region binding"/>
    <property type="evidence" value="ECO:0007669"/>
    <property type="project" value="TreeGrafter"/>
</dbReference>
<dbReference type="SMART" id="SM00354">
    <property type="entry name" value="HTH_LACI"/>
    <property type="match status" value="1"/>
</dbReference>
<evidence type="ECO:0000313" key="6">
    <source>
        <dbReference type="Proteomes" id="UP000298860"/>
    </source>
</evidence>
<feature type="domain" description="HTH lacI-type" evidence="4">
    <location>
        <begin position="3"/>
        <end position="57"/>
    </location>
</feature>
<dbReference type="AlphaFoldDB" id="A0A4D4JGQ2"/>
<dbReference type="SUPFAM" id="SSF53822">
    <property type="entry name" value="Periplasmic binding protein-like I"/>
    <property type="match status" value="1"/>
</dbReference>
<keyword evidence="1" id="KW-0805">Transcription regulation</keyword>
<dbReference type="CDD" id="cd06267">
    <property type="entry name" value="PBP1_LacI_sugar_binding-like"/>
    <property type="match status" value="1"/>
</dbReference>
<dbReference type="PROSITE" id="PS00356">
    <property type="entry name" value="HTH_LACI_1"/>
    <property type="match status" value="1"/>
</dbReference>
<dbReference type="GO" id="GO:0003700">
    <property type="term" value="F:DNA-binding transcription factor activity"/>
    <property type="evidence" value="ECO:0007669"/>
    <property type="project" value="TreeGrafter"/>
</dbReference>